<reference evidence="5" key="1">
    <citation type="journal article" date="2019" name="Int. J. Syst. Evol. Microbiol.">
        <title>The Global Catalogue of Microorganisms (GCM) 10K type strain sequencing project: providing services to taxonomists for standard genome sequencing and annotation.</title>
        <authorList>
            <consortium name="The Broad Institute Genomics Platform"/>
            <consortium name="The Broad Institute Genome Sequencing Center for Infectious Disease"/>
            <person name="Wu L."/>
            <person name="Ma J."/>
        </authorList>
    </citation>
    <scope>NUCLEOTIDE SEQUENCE [LARGE SCALE GENOMIC DNA]</scope>
    <source>
        <strain evidence="5">CECT 8010</strain>
    </source>
</reference>
<feature type="transmembrane region" description="Helical" evidence="1">
    <location>
        <begin position="89"/>
        <end position="109"/>
    </location>
</feature>
<accession>A0ABV8PX38</accession>
<dbReference type="Proteomes" id="UP001595906">
    <property type="component" value="Unassembled WGS sequence"/>
</dbReference>
<evidence type="ECO:0000259" key="2">
    <source>
        <dbReference type="Pfam" id="PF04773"/>
    </source>
</evidence>
<keyword evidence="5" id="KW-1185">Reference proteome</keyword>
<dbReference type="PIRSF" id="PIRSF018266">
    <property type="entry name" value="FecR"/>
    <property type="match status" value="1"/>
</dbReference>
<protein>
    <submittedName>
        <fullName evidence="4">FecR family protein</fullName>
    </submittedName>
</protein>
<organism evidence="4 5">
    <name type="scientific">Parasediminibacterium paludis</name>
    <dbReference type="NCBI Taxonomy" id="908966"/>
    <lineage>
        <taxon>Bacteria</taxon>
        <taxon>Pseudomonadati</taxon>
        <taxon>Bacteroidota</taxon>
        <taxon>Chitinophagia</taxon>
        <taxon>Chitinophagales</taxon>
        <taxon>Chitinophagaceae</taxon>
        <taxon>Parasediminibacterium</taxon>
    </lineage>
</organism>
<dbReference type="PANTHER" id="PTHR30273">
    <property type="entry name" value="PERIPLASMIC SIGNAL SENSOR AND SIGMA FACTOR ACTIVATOR FECR-RELATED"/>
    <property type="match status" value="1"/>
</dbReference>
<dbReference type="Gene3D" id="3.55.50.30">
    <property type="match status" value="1"/>
</dbReference>
<proteinExistence type="predicted"/>
<dbReference type="InterPro" id="IPR012373">
    <property type="entry name" value="Ferrdict_sens_TM"/>
</dbReference>
<evidence type="ECO:0000313" key="4">
    <source>
        <dbReference type="EMBL" id="MFC4232473.1"/>
    </source>
</evidence>
<gene>
    <name evidence="4" type="ORF">ACFOW1_11255</name>
</gene>
<dbReference type="InterPro" id="IPR006860">
    <property type="entry name" value="FecR"/>
</dbReference>
<keyword evidence="1" id="KW-0472">Membrane</keyword>
<evidence type="ECO:0000313" key="5">
    <source>
        <dbReference type="Proteomes" id="UP001595906"/>
    </source>
</evidence>
<evidence type="ECO:0000259" key="3">
    <source>
        <dbReference type="Pfam" id="PF16344"/>
    </source>
</evidence>
<dbReference type="Gene3D" id="2.60.120.1440">
    <property type="match status" value="1"/>
</dbReference>
<feature type="domain" description="Protein FecR C-terminal" evidence="3">
    <location>
        <begin position="252"/>
        <end position="317"/>
    </location>
</feature>
<dbReference type="RefSeq" id="WP_379014341.1">
    <property type="nucleotide sequence ID" value="NZ_JBHSDC010000022.1"/>
</dbReference>
<dbReference type="Pfam" id="PF16344">
    <property type="entry name" value="FecR_C"/>
    <property type="match status" value="1"/>
</dbReference>
<name>A0ABV8PX38_9BACT</name>
<keyword evidence="1" id="KW-1133">Transmembrane helix</keyword>
<dbReference type="InterPro" id="IPR032508">
    <property type="entry name" value="FecR_C"/>
</dbReference>
<keyword evidence="1" id="KW-0812">Transmembrane</keyword>
<sequence length="335" mass="38111">MKTLSEDLMLLIEREISGQASPEELVTLNNWLSADKKNIKEYQVLQQLYRGHQTLLRNNIVNTDEAWQKVSNKIEILQNSNKKTIIYRWYYVLSAAAAIFIIVFFAWVFRINNQVVTIEAVAGNEQFLLPDSSSVSLKKGSAITYNRSFKKGRSVIVKGIAYFDVKHIVSNSFTVITNNTLIQDIGTSFLVNNTITKDEITVFSGEIKCINLSTKAVINNIIAGKKIINYSKGFVVTDFTDTNILSWKSGVLDFPDVSLTRVLEDISLHYGITVKCLPIDLSNNIYVKLHFENQPIQEVLNEIKLVTKLQLRKGNNEFIFFQSVKNESSQIKKQK</sequence>
<dbReference type="PANTHER" id="PTHR30273:SF2">
    <property type="entry name" value="PROTEIN FECR"/>
    <property type="match status" value="1"/>
</dbReference>
<comment type="caution">
    <text evidence="4">The sequence shown here is derived from an EMBL/GenBank/DDBJ whole genome shotgun (WGS) entry which is preliminary data.</text>
</comment>
<dbReference type="Pfam" id="PF04773">
    <property type="entry name" value="FecR"/>
    <property type="match status" value="1"/>
</dbReference>
<feature type="domain" description="FecR protein" evidence="2">
    <location>
        <begin position="123"/>
        <end position="208"/>
    </location>
</feature>
<dbReference type="EMBL" id="JBHSDC010000022">
    <property type="protein sequence ID" value="MFC4232473.1"/>
    <property type="molecule type" value="Genomic_DNA"/>
</dbReference>
<evidence type="ECO:0000256" key="1">
    <source>
        <dbReference type="SAM" id="Phobius"/>
    </source>
</evidence>